<protein>
    <submittedName>
        <fullName evidence="1">Uncharacterized protein</fullName>
    </submittedName>
</protein>
<keyword evidence="2" id="KW-1185">Reference proteome</keyword>
<dbReference type="EMBL" id="KV417485">
    <property type="protein sequence ID" value="KZP32470.1"/>
    <property type="molecule type" value="Genomic_DNA"/>
</dbReference>
<dbReference type="Proteomes" id="UP000076532">
    <property type="component" value="Unassembled WGS sequence"/>
</dbReference>
<organism evidence="1 2">
    <name type="scientific">Athelia psychrophila</name>
    <dbReference type="NCBI Taxonomy" id="1759441"/>
    <lineage>
        <taxon>Eukaryota</taxon>
        <taxon>Fungi</taxon>
        <taxon>Dikarya</taxon>
        <taxon>Basidiomycota</taxon>
        <taxon>Agaricomycotina</taxon>
        <taxon>Agaricomycetes</taxon>
        <taxon>Agaricomycetidae</taxon>
        <taxon>Atheliales</taxon>
        <taxon>Atheliaceae</taxon>
        <taxon>Athelia</taxon>
    </lineage>
</organism>
<evidence type="ECO:0000313" key="2">
    <source>
        <dbReference type="Proteomes" id="UP000076532"/>
    </source>
</evidence>
<sequence>MSQPQPQPPLLPDDLGGMNLFQFVTSIALGIQDPVLQDQLDFRDLAARGIATWVTAEVSARQMLQGEPEIILGTIAQAASLVRITRIARMYFLPAGVQNGIFSDRDAIISLLAYWGLFSLIDQPRADAHMYDWVSDLVEWENFQICSIHGILEQEEYPLGCGVGTKPLNIQNNEPPAGPDAPLALEDTLMCGLLYCKSNAFESPQNTIEGIRVRYARRRASATISNFQDLPIPCFNNDSDSSGVWEYSGCGGGNTKWITSVLDERLTAAGDRLRPLRQSTTVMMMISTISTIWLQPQWQQRAPSADDFRSMRPRRTAFNGYNDGLGVCIKASLDGFGFDRGGIPRNKLDACAGRLGEDRSEVEEKRWWCHDYIEK</sequence>
<accession>A0A166V8X7</accession>
<evidence type="ECO:0000313" key="1">
    <source>
        <dbReference type="EMBL" id="KZP32470.1"/>
    </source>
</evidence>
<proteinExistence type="predicted"/>
<gene>
    <name evidence="1" type="ORF">FIBSPDRAFT_882345</name>
</gene>
<name>A0A166V8X7_9AGAM</name>
<reference evidence="1 2" key="1">
    <citation type="journal article" date="2016" name="Mol. Biol. Evol.">
        <title>Comparative Genomics of Early-Diverging Mushroom-Forming Fungi Provides Insights into the Origins of Lignocellulose Decay Capabilities.</title>
        <authorList>
            <person name="Nagy L.G."/>
            <person name="Riley R."/>
            <person name="Tritt A."/>
            <person name="Adam C."/>
            <person name="Daum C."/>
            <person name="Floudas D."/>
            <person name="Sun H."/>
            <person name="Yadav J.S."/>
            <person name="Pangilinan J."/>
            <person name="Larsson K.H."/>
            <person name="Matsuura K."/>
            <person name="Barry K."/>
            <person name="Labutti K."/>
            <person name="Kuo R."/>
            <person name="Ohm R.A."/>
            <person name="Bhattacharya S.S."/>
            <person name="Shirouzu T."/>
            <person name="Yoshinaga Y."/>
            <person name="Martin F.M."/>
            <person name="Grigoriev I.V."/>
            <person name="Hibbett D.S."/>
        </authorList>
    </citation>
    <scope>NUCLEOTIDE SEQUENCE [LARGE SCALE GENOMIC DNA]</scope>
    <source>
        <strain evidence="1 2">CBS 109695</strain>
    </source>
</reference>
<dbReference type="AlphaFoldDB" id="A0A166V8X7"/>